<dbReference type="Gene3D" id="1.10.800.10">
    <property type="entry name" value="Aromatic amino acid hydroxylase"/>
    <property type="match status" value="1"/>
</dbReference>
<dbReference type="InterPro" id="IPR018301">
    <property type="entry name" value="ArAA_hydroxylase_Fe/CU_BS"/>
</dbReference>
<reference evidence="10 11" key="1">
    <citation type="submission" date="2023-09" db="EMBL/GenBank/DDBJ databases">
        <title>Nesidiocoris tenuis whole genome shotgun sequence.</title>
        <authorList>
            <person name="Shibata T."/>
            <person name="Shimoda M."/>
            <person name="Kobayashi T."/>
            <person name="Uehara T."/>
        </authorList>
    </citation>
    <scope>NUCLEOTIDE SEQUENCE [LARGE SCALE GENOMIC DNA]</scope>
    <source>
        <strain evidence="10 11">Japan</strain>
    </source>
</reference>
<dbReference type="PROSITE" id="PS51410">
    <property type="entry name" value="BH4_AAA_HYDROXYL_2"/>
    <property type="match status" value="1"/>
</dbReference>
<evidence type="ECO:0000256" key="8">
    <source>
        <dbReference type="ARBA" id="ARBA00023273"/>
    </source>
</evidence>
<dbReference type="InterPro" id="IPR036951">
    <property type="entry name" value="ArAA_hydroxylase_sf"/>
</dbReference>
<evidence type="ECO:0000259" key="9">
    <source>
        <dbReference type="PROSITE" id="PS51410"/>
    </source>
</evidence>
<keyword evidence="4" id="KW-0479">Metal-binding</keyword>
<dbReference type="InterPro" id="IPR045865">
    <property type="entry name" value="ACT-like_dom_sf"/>
</dbReference>
<sequence length="889" mass="100304">MMAVAAAQKNREMFAIKKSYSIENGYPARRRSLVDDARFETIVVKQTKQTVLEEARNRSNDVNISNNVVHQLKTDDLKKIKDAKDSHDVKPVEIDMEDKENVCERAPPTKPKDHGLTEEEIILSNAASESKEAEQALQRAAVVLKLKDGIGSLARILKTIENFKGTVAHLESRPSKSFGSQFDVLVKVDMSRQNLLLLIKSLRQSSALGGVTLLQENVIDVKGPWFPRHARELDNCNHLMTKYEPELDMNHPGFADKVYRERRKTIANIAFDYRYGDPIPQIEYTKDEISTWTAVFNTVLELMPKHFCREYQAVFAKLQSEGIFRPDKIPQLGEMSAFLNKCTGFTLRPAAGLLTARDFLASLAFRVFQSTQYVRHTTTPFHTPEPDCIHELLGHMPLLADPSFAQFSQEIGLASLGASDDEIEKLSTVYWFTVEFGLCKENGQTKAYGAGLLSSYGELLHAISDKPEHRAFEPSSTAVQPYQDQEYQPIYYVAESFEDAKDKFRRWVSTMKRPFEVRYDPHTQTVQILDSVDGLDNLVNTLNMEMQHLTTALNKLKAGSGRSNPSNMNGLSFVKSRSASTIVVPISTRGIGIHSQVLFCRAFATVDVDLPCSVFSVYRVSLFQLHYRVTKVRESKPLFYDDHFCSTPLGSRFSDVVSKNDRNFTTMARLISAVGNFVLDGVEYTPRFPVLNDSKFPDPTNLTASNLRDAVVALSDRKTQHEVRKYFYDHNPLPCARWNEESDPDFPLLLNADDFMPADYDEDHLLNDIARFDTLLSGVTTPSIDIVRYEGDGDCSILLSNRPSQLRIGEIPLEGGRPAYEKTSLQGNISTFWSPRPLTQEQLYNGSLYLVGELPEPKSFDMNYALRAPTVQMLSASVNLRTIINKGCL</sequence>
<dbReference type="SUPFAM" id="SSF56534">
    <property type="entry name" value="Aromatic aminoacid monoxygenases, catalytic and oligomerization domains"/>
    <property type="match status" value="1"/>
</dbReference>
<name>A0ABN7BDH8_9HEMI</name>
<dbReference type="EMBL" id="AP028922">
    <property type="protein sequence ID" value="BET02324.1"/>
    <property type="molecule type" value="Genomic_DNA"/>
</dbReference>
<evidence type="ECO:0000256" key="3">
    <source>
        <dbReference type="ARBA" id="ARBA00009712"/>
    </source>
</evidence>
<comment type="similarity">
    <text evidence="3">Belongs to the biopterin-dependent aromatic amino acid hydroxylase family.</text>
</comment>
<organism evidence="10 11">
    <name type="scientific">Nesidiocoris tenuis</name>
    <dbReference type="NCBI Taxonomy" id="355587"/>
    <lineage>
        <taxon>Eukaryota</taxon>
        <taxon>Metazoa</taxon>
        <taxon>Ecdysozoa</taxon>
        <taxon>Arthropoda</taxon>
        <taxon>Hexapoda</taxon>
        <taxon>Insecta</taxon>
        <taxon>Pterygota</taxon>
        <taxon>Neoptera</taxon>
        <taxon>Paraneoptera</taxon>
        <taxon>Hemiptera</taxon>
        <taxon>Heteroptera</taxon>
        <taxon>Panheteroptera</taxon>
        <taxon>Cimicomorpha</taxon>
        <taxon>Miridae</taxon>
        <taxon>Dicyphina</taxon>
        <taxon>Nesidiocoris</taxon>
    </lineage>
</organism>
<dbReference type="PRINTS" id="PR00372">
    <property type="entry name" value="FYWHYDRXLASE"/>
</dbReference>
<evidence type="ECO:0000313" key="10">
    <source>
        <dbReference type="EMBL" id="BET02324.1"/>
    </source>
</evidence>
<dbReference type="InterPro" id="IPR036329">
    <property type="entry name" value="Aro-AA_hydroxylase_C_sf"/>
</dbReference>
<dbReference type="InterPro" id="IPR005962">
    <property type="entry name" value="Tyr_3_mOase"/>
</dbReference>
<keyword evidence="6" id="KW-0408">Iron</keyword>
<evidence type="ECO:0000256" key="2">
    <source>
        <dbReference type="ARBA" id="ARBA00004489"/>
    </source>
</evidence>
<evidence type="ECO:0000256" key="1">
    <source>
        <dbReference type="ARBA" id="ARBA00001954"/>
    </source>
</evidence>
<proteinExistence type="inferred from homology"/>
<dbReference type="CDD" id="cd03345">
    <property type="entry name" value="eu_TyrOH"/>
    <property type="match status" value="1"/>
</dbReference>
<dbReference type="InterPro" id="IPR041903">
    <property type="entry name" value="Eu_TyrOH_cat"/>
</dbReference>
<protein>
    <submittedName>
        <fullName evidence="10">Tyrosine</fullName>
    </submittedName>
</protein>
<accession>A0ABN7BDH8</accession>
<evidence type="ECO:0000256" key="6">
    <source>
        <dbReference type="ARBA" id="ARBA00023004"/>
    </source>
</evidence>
<dbReference type="InterPro" id="IPR001273">
    <property type="entry name" value="ArAA_hydroxylase"/>
</dbReference>
<feature type="domain" description="Biopterin-dependent aromatic amino acid hydroxylase family profile" evidence="9">
    <location>
        <begin position="211"/>
        <end position="557"/>
    </location>
</feature>
<evidence type="ECO:0000256" key="7">
    <source>
        <dbReference type="ARBA" id="ARBA00023033"/>
    </source>
</evidence>
<evidence type="ECO:0000256" key="4">
    <source>
        <dbReference type="ARBA" id="ARBA00022723"/>
    </source>
</evidence>
<dbReference type="PANTHER" id="PTHR11473">
    <property type="entry name" value="AROMATIC AMINO ACID HYDROXYLASE"/>
    <property type="match status" value="1"/>
</dbReference>
<dbReference type="PROSITE" id="PS00367">
    <property type="entry name" value="BH4_AAA_HYDROXYL_1"/>
    <property type="match status" value="1"/>
</dbReference>
<keyword evidence="11" id="KW-1185">Reference proteome</keyword>
<comment type="subcellular location">
    <subcellularLocation>
        <location evidence="2">Cell projection</location>
        <location evidence="2">Axon</location>
    </subcellularLocation>
</comment>
<evidence type="ECO:0000256" key="5">
    <source>
        <dbReference type="ARBA" id="ARBA00023002"/>
    </source>
</evidence>
<dbReference type="InterPro" id="IPR019774">
    <property type="entry name" value="Aromatic-AA_hydroxylase_C"/>
</dbReference>
<comment type="cofactor">
    <cofactor evidence="1">
        <name>Fe(2+)</name>
        <dbReference type="ChEBI" id="CHEBI:29033"/>
    </cofactor>
</comment>
<keyword evidence="8" id="KW-0966">Cell projection</keyword>
<dbReference type="Pfam" id="PF00351">
    <property type="entry name" value="Biopterin_H"/>
    <property type="match status" value="1"/>
</dbReference>
<dbReference type="Proteomes" id="UP001307889">
    <property type="component" value="Chromosome 14"/>
</dbReference>
<keyword evidence="5" id="KW-0560">Oxidoreductase</keyword>
<dbReference type="SUPFAM" id="SSF55021">
    <property type="entry name" value="ACT-like"/>
    <property type="match status" value="1"/>
</dbReference>
<gene>
    <name evidence="10" type="ORF">NTJ_15142</name>
</gene>
<dbReference type="NCBIfam" id="TIGR01269">
    <property type="entry name" value="Tyr_3_monoox"/>
    <property type="match status" value="1"/>
</dbReference>
<dbReference type="PANTHER" id="PTHR11473:SF15">
    <property type="entry name" value="TYROSINE 3-MONOOXYGENASE"/>
    <property type="match status" value="1"/>
</dbReference>
<keyword evidence="7" id="KW-0503">Monooxygenase</keyword>
<evidence type="ECO:0000313" key="11">
    <source>
        <dbReference type="Proteomes" id="UP001307889"/>
    </source>
</evidence>